<dbReference type="SMART" id="SM00895">
    <property type="entry name" value="FCD"/>
    <property type="match status" value="1"/>
</dbReference>
<accession>A0A4R3MB46</accession>
<dbReference type="Pfam" id="PF00392">
    <property type="entry name" value="GntR"/>
    <property type="match status" value="1"/>
</dbReference>
<dbReference type="OrthoDB" id="7003764at2"/>
<dbReference type="GO" id="GO:0003700">
    <property type="term" value="F:DNA-binding transcription factor activity"/>
    <property type="evidence" value="ECO:0007669"/>
    <property type="project" value="InterPro"/>
</dbReference>
<dbReference type="RefSeq" id="WP_132581313.1">
    <property type="nucleotide sequence ID" value="NZ_SMAJ01000004.1"/>
</dbReference>
<dbReference type="GO" id="GO:0003677">
    <property type="term" value="F:DNA binding"/>
    <property type="evidence" value="ECO:0007669"/>
    <property type="project" value="UniProtKB-KW"/>
</dbReference>
<dbReference type="InterPro" id="IPR008920">
    <property type="entry name" value="TF_FadR/GntR_C"/>
</dbReference>
<evidence type="ECO:0000313" key="5">
    <source>
        <dbReference type="EMBL" id="TCT09097.1"/>
    </source>
</evidence>
<dbReference type="InterPro" id="IPR000524">
    <property type="entry name" value="Tscrpt_reg_HTH_GntR"/>
</dbReference>
<dbReference type="AlphaFoldDB" id="A0A4R3MB46"/>
<reference evidence="5 6" key="1">
    <citation type="submission" date="2019-03" db="EMBL/GenBank/DDBJ databases">
        <title>Genomic Encyclopedia of Type Strains, Phase IV (KMG-IV): sequencing the most valuable type-strain genomes for metagenomic binning, comparative biology and taxonomic classification.</title>
        <authorList>
            <person name="Goeker M."/>
        </authorList>
    </citation>
    <scope>NUCLEOTIDE SEQUENCE [LARGE SCALE GENOMIC DNA]</scope>
    <source>
        <strain evidence="5 6">DSM 24591</strain>
    </source>
</reference>
<dbReference type="SMART" id="SM00345">
    <property type="entry name" value="HTH_GNTR"/>
    <property type="match status" value="1"/>
</dbReference>
<evidence type="ECO:0000256" key="1">
    <source>
        <dbReference type="ARBA" id="ARBA00023015"/>
    </source>
</evidence>
<dbReference type="SUPFAM" id="SSF46785">
    <property type="entry name" value="Winged helix' DNA-binding domain"/>
    <property type="match status" value="1"/>
</dbReference>
<sequence>MNLSDRLKKIDKSKLSDKVYEELKDLLIAGQVTPGERFSLRGLADSTGTSSMPVREAVGRLVAEHALEVLPNRAIRVPLMTKSRFLELRTIRISLEGLAISKAAINRSAAELKKMGEYEQLFELERQKQDPDGKTAVKFNKNLHFAIYRASNMPALVKMIESLWLQIGPVLNYDLAINTDRLTNREAQIHHKNMISAIRKKDPNAAEAALVSDLMSASELILKKNVLADE</sequence>
<dbReference type="InterPro" id="IPR036390">
    <property type="entry name" value="WH_DNA-bd_sf"/>
</dbReference>
<keyword evidence="3" id="KW-0804">Transcription</keyword>
<dbReference type="Gene3D" id="1.20.120.530">
    <property type="entry name" value="GntR ligand-binding domain-like"/>
    <property type="match status" value="1"/>
</dbReference>
<evidence type="ECO:0000256" key="3">
    <source>
        <dbReference type="ARBA" id="ARBA00023163"/>
    </source>
</evidence>
<comment type="caution">
    <text evidence="5">The sequence shown here is derived from an EMBL/GenBank/DDBJ whole genome shotgun (WGS) entry which is preliminary data.</text>
</comment>
<dbReference type="Proteomes" id="UP000295525">
    <property type="component" value="Unassembled WGS sequence"/>
</dbReference>
<dbReference type="Gene3D" id="1.10.10.10">
    <property type="entry name" value="Winged helix-like DNA-binding domain superfamily/Winged helix DNA-binding domain"/>
    <property type="match status" value="1"/>
</dbReference>
<dbReference type="PROSITE" id="PS50949">
    <property type="entry name" value="HTH_GNTR"/>
    <property type="match status" value="1"/>
</dbReference>
<keyword evidence="6" id="KW-1185">Reference proteome</keyword>
<dbReference type="InterPro" id="IPR036388">
    <property type="entry name" value="WH-like_DNA-bd_sf"/>
</dbReference>
<name>A0A4R3MB46_9BURK</name>
<keyword evidence="2" id="KW-0238">DNA-binding</keyword>
<dbReference type="PANTHER" id="PTHR43537">
    <property type="entry name" value="TRANSCRIPTIONAL REGULATOR, GNTR FAMILY"/>
    <property type="match status" value="1"/>
</dbReference>
<evidence type="ECO:0000259" key="4">
    <source>
        <dbReference type="PROSITE" id="PS50949"/>
    </source>
</evidence>
<dbReference type="EMBL" id="SMAJ01000004">
    <property type="protein sequence ID" value="TCT09097.1"/>
    <property type="molecule type" value="Genomic_DNA"/>
</dbReference>
<evidence type="ECO:0000256" key="2">
    <source>
        <dbReference type="ARBA" id="ARBA00023125"/>
    </source>
</evidence>
<protein>
    <submittedName>
        <fullName evidence="5">GntR family transcriptional regulator</fullName>
    </submittedName>
</protein>
<organism evidence="5 6">
    <name type="scientific">Paralcaligenes ureilyticus</name>
    <dbReference type="NCBI Taxonomy" id="627131"/>
    <lineage>
        <taxon>Bacteria</taxon>
        <taxon>Pseudomonadati</taxon>
        <taxon>Pseudomonadota</taxon>
        <taxon>Betaproteobacteria</taxon>
        <taxon>Burkholderiales</taxon>
        <taxon>Alcaligenaceae</taxon>
        <taxon>Paralcaligenes</taxon>
    </lineage>
</organism>
<gene>
    <name evidence="5" type="ORF">EDC26_104257</name>
</gene>
<dbReference type="Pfam" id="PF07729">
    <property type="entry name" value="FCD"/>
    <property type="match status" value="1"/>
</dbReference>
<keyword evidence="1" id="KW-0805">Transcription regulation</keyword>
<evidence type="ECO:0000313" key="6">
    <source>
        <dbReference type="Proteomes" id="UP000295525"/>
    </source>
</evidence>
<dbReference type="InterPro" id="IPR011711">
    <property type="entry name" value="GntR_C"/>
</dbReference>
<feature type="domain" description="HTH gntR-type" evidence="4">
    <location>
        <begin position="13"/>
        <end position="80"/>
    </location>
</feature>
<proteinExistence type="predicted"/>
<dbReference type="SUPFAM" id="SSF48008">
    <property type="entry name" value="GntR ligand-binding domain-like"/>
    <property type="match status" value="1"/>
</dbReference>
<dbReference type="PANTHER" id="PTHR43537:SF39">
    <property type="entry name" value="HTH-TYPE TRANSCRIPTIONAL REGULATOR MCBR"/>
    <property type="match status" value="1"/>
</dbReference>